<gene>
    <name evidence="2" type="ORF">AL1_07770</name>
</gene>
<reference evidence="2 3" key="2">
    <citation type="submission" date="2010-03" db="EMBL/GenBank/DDBJ databases">
        <authorList>
            <person name="Pajon A."/>
        </authorList>
    </citation>
    <scope>NUCLEOTIDE SEQUENCE [LARGE SCALE GENOMIC DNA]</scope>
    <source>
        <strain evidence="2 3">WAL 8301</strain>
    </source>
</reference>
<dbReference type="SUPFAM" id="SSF51695">
    <property type="entry name" value="PLC-like phosphodiesterases"/>
    <property type="match status" value="1"/>
</dbReference>
<keyword evidence="2" id="KW-0378">Hydrolase</keyword>
<dbReference type="InterPro" id="IPR017946">
    <property type="entry name" value="PLC-like_Pdiesterase_TIM-brl"/>
</dbReference>
<dbReference type="PATRIC" id="fig|717959.3.peg.2365"/>
<name>D4IK80_9BACT</name>
<sequence length="248" mass="27584">MPAIGQTAGKGVQTKVISHRGYWKTEGSAQNSVTSFLKADSISSYGSELDVWLTADSVLIANHDRVFKGLAMETSLSGDILATRLSNGEYVPSFEAILGAMRKTSATRLILEIKNLKDKSKYPYEVGLVARLLEKYGVADRTEIIVFAHELGAECIRQMPGTRVFHLNGDLTPAELKERGYAGMDYRNTILKANEHWVAEAHALGLEVNVWTVNTREEMEYFLNLGVDYITTDEPELLQALIRERSGK</sequence>
<dbReference type="PANTHER" id="PTHR46211:SF1">
    <property type="entry name" value="GLYCEROPHOSPHODIESTER PHOSPHODIESTERASE, CYTOPLASMIC"/>
    <property type="match status" value="1"/>
</dbReference>
<reference evidence="2 3" key="1">
    <citation type="submission" date="2010-03" db="EMBL/GenBank/DDBJ databases">
        <title>The genome sequence of Alistipes shahii WAL 8301.</title>
        <authorList>
            <consortium name="metaHIT consortium -- http://www.metahit.eu/"/>
            <person name="Pajon A."/>
            <person name="Turner K."/>
            <person name="Parkhill J."/>
        </authorList>
    </citation>
    <scope>NUCLEOTIDE SEQUENCE [LARGE SCALE GENOMIC DNA]</scope>
    <source>
        <strain evidence="2 3">WAL 8301</strain>
    </source>
</reference>
<accession>D4IK80</accession>
<dbReference type="HOGENOM" id="CLU_030006_3_5_10"/>
<dbReference type="Pfam" id="PF03009">
    <property type="entry name" value="GDPD"/>
    <property type="match status" value="1"/>
</dbReference>
<organism evidence="2 3">
    <name type="scientific">Alistipes shahii WAL 8301</name>
    <dbReference type="NCBI Taxonomy" id="717959"/>
    <lineage>
        <taxon>Bacteria</taxon>
        <taxon>Pseudomonadati</taxon>
        <taxon>Bacteroidota</taxon>
        <taxon>Bacteroidia</taxon>
        <taxon>Bacteroidales</taxon>
        <taxon>Rikenellaceae</taxon>
        <taxon>Alistipes</taxon>
    </lineage>
</organism>
<dbReference type="AlphaFoldDB" id="D4IK80"/>
<evidence type="ECO:0000259" key="1">
    <source>
        <dbReference type="PROSITE" id="PS51704"/>
    </source>
</evidence>
<dbReference type="Proteomes" id="UP000008794">
    <property type="component" value="Chromosome"/>
</dbReference>
<keyword evidence="3" id="KW-1185">Reference proteome</keyword>
<evidence type="ECO:0000313" key="2">
    <source>
        <dbReference type="EMBL" id="CBK63342.1"/>
    </source>
</evidence>
<dbReference type="GO" id="GO:0008889">
    <property type="term" value="F:glycerophosphodiester phosphodiesterase activity"/>
    <property type="evidence" value="ECO:0007669"/>
    <property type="project" value="UniProtKB-EC"/>
</dbReference>
<dbReference type="EC" id="3.1.4.46" evidence="2"/>
<feature type="domain" description="GP-PDE" evidence="1">
    <location>
        <begin position="14"/>
        <end position="242"/>
    </location>
</feature>
<dbReference type="EMBL" id="FP929032">
    <property type="protein sequence ID" value="CBK63342.1"/>
    <property type="molecule type" value="Genomic_DNA"/>
</dbReference>
<protein>
    <submittedName>
        <fullName evidence="2">Glycerophosphoryl diester phosphodiesterase</fullName>
        <ecNumber evidence="2">3.1.4.46</ecNumber>
    </submittedName>
</protein>
<evidence type="ECO:0000313" key="3">
    <source>
        <dbReference type="Proteomes" id="UP000008794"/>
    </source>
</evidence>
<dbReference type="PANTHER" id="PTHR46211">
    <property type="entry name" value="GLYCEROPHOSPHORYL DIESTER PHOSPHODIESTERASE"/>
    <property type="match status" value="1"/>
</dbReference>
<dbReference type="BioCyc" id="ASHA717959:AL1_RS03640-MONOMER"/>
<dbReference type="KEGG" id="ash:AL1_07770"/>
<dbReference type="PROSITE" id="PS51704">
    <property type="entry name" value="GP_PDE"/>
    <property type="match status" value="1"/>
</dbReference>
<proteinExistence type="predicted"/>
<dbReference type="Gene3D" id="3.20.20.190">
    <property type="entry name" value="Phosphatidylinositol (PI) phosphodiesterase"/>
    <property type="match status" value="1"/>
</dbReference>
<dbReference type="STRING" id="717959.AL1_07770"/>
<dbReference type="InterPro" id="IPR030395">
    <property type="entry name" value="GP_PDE_dom"/>
</dbReference>
<dbReference type="GO" id="GO:0006629">
    <property type="term" value="P:lipid metabolic process"/>
    <property type="evidence" value="ECO:0007669"/>
    <property type="project" value="InterPro"/>
</dbReference>